<evidence type="ECO:0000259" key="2">
    <source>
        <dbReference type="Pfam" id="PF20155"/>
    </source>
</evidence>
<dbReference type="Pfam" id="PF20155">
    <property type="entry name" value="TMP_3"/>
    <property type="match status" value="1"/>
</dbReference>
<accession>A0ABV6ANI4</accession>
<feature type="compositionally biased region" description="Gly residues" evidence="1">
    <location>
        <begin position="568"/>
        <end position="578"/>
    </location>
</feature>
<dbReference type="InterPro" id="IPR013491">
    <property type="entry name" value="Tape_meas_N"/>
</dbReference>
<organism evidence="3 4">
    <name type="scientific">Rhizobium puerariae</name>
    <dbReference type="NCBI Taxonomy" id="1585791"/>
    <lineage>
        <taxon>Bacteria</taxon>
        <taxon>Pseudomonadati</taxon>
        <taxon>Pseudomonadota</taxon>
        <taxon>Alphaproteobacteria</taxon>
        <taxon>Hyphomicrobiales</taxon>
        <taxon>Rhizobiaceae</taxon>
        <taxon>Rhizobium/Agrobacterium group</taxon>
        <taxon>Rhizobium</taxon>
    </lineage>
</organism>
<name>A0ABV6ANI4_9HYPH</name>
<evidence type="ECO:0000313" key="3">
    <source>
        <dbReference type="EMBL" id="MFB9952185.1"/>
    </source>
</evidence>
<evidence type="ECO:0000256" key="1">
    <source>
        <dbReference type="SAM" id="MobiDB-lite"/>
    </source>
</evidence>
<dbReference type="NCBIfam" id="TIGR02675">
    <property type="entry name" value="tape_meas_nterm"/>
    <property type="match status" value="1"/>
</dbReference>
<comment type="caution">
    <text evidence="3">The sequence shown here is derived from an EMBL/GenBank/DDBJ whole genome shotgun (WGS) entry which is preliminary data.</text>
</comment>
<dbReference type="EMBL" id="JBHMAA010000032">
    <property type="protein sequence ID" value="MFB9952185.1"/>
    <property type="molecule type" value="Genomic_DNA"/>
</dbReference>
<protein>
    <submittedName>
        <fullName evidence="3">Tape measure protein</fullName>
    </submittedName>
</protein>
<keyword evidence="4" id="KW-1185">Reference proteome</keyword>
<reference evidence="3 4" key="1">
    <citation type="submission" date="2024-09" db="EMBL/GenBank/DDBJ databases">
        <authorList>
            <person name="Sun Q."/>
            <person name="Mori K."/>
        </authorList>
    </citation>
    <scope>NUCLEOTIDE SEQUENCE [LARGE SCALE GENOMIC DNA]</scope>
    <source>
        <strain evidence="3 4">TBRC 4938</strain>
    </source>
</reference>
<dbReference type="Proteomes" id="UP001589692">
    <property type="component" value="Unassembled WGS sequence"/>
</dbReference>
<proteinExistence type="predicted"/>
<sequence length="748" mass="77654">MADDANTGLLLTLEARTAAFEKALVRVEKNTAKTFNTVKDSANRSVAQFEQTMARTAKFEAAFSRMDRGFANFGRSLLPSLGAISAALSAREVLAYADAWTSAKNSLAVAGVTGERQAKILDQLYQSAQANATPLSAMADLYGKAAQASDNLGASQQDLLKFSDGVAVALRVAGSSAGQASGALTQLGQLLGSARVQAEEFNSVNDGARPILIAVANGLDKAGGSVNKLKQLVNDGEVSGRQFFEAFLKGLPSIQSMAANATQTIDQGVTKVSNAFLKYIGQTDESLGASQRLVQGLNALADNFDQTADVTLQLASVLAGALVGRSIAGMLSAIPQAASAVVALVTAMRAGTLTAAGFTAALGPIGLIAGAATAAYLAFNNWEGAIDDATRALADQAGSGAAIEGMIADVAKAQKAYQDAIANTANTQTEASKSIVADTLKEFNAKRSLLELELKRQRALIAVQQAELGQKGAALKAEVGSSVFTRNSAVERGYGDANRDYVRLPDDITGLEKTQAVIDASPITAEIQKIRAEMSLTEISAGKLEEALNTTFGDSEGGGGVKPSDSGSGSGKGKGGKGSRLDEYERLSKRIAEATAATIAETQAQEALNPTVEDYGYAVLKARTEHELLNAAMEAGRTITPELRKEIESTAEAYAKTEANAARLHDTQDALRQSAEEWAGTAKDATKGFIDDLRNGKSAAEALGNVLDRVTDKLIDMALDGLFSVGKTGGGGGAGGEIFSLNLWSETA</sequence>
<feature type="region of interest" description="Disordered" evidence="1">
    <location>
        <begin position="550"/>
        <end position="582"/>
    </location>
</feature>
<dbReference type="RefSeq" id="WP_377265000.1">
    <property type="nucleotide sequence ID" value="NZ_JBHMAA010000032.1"/>
</dbReference>
<evidence type="ECO:0000313" key="4">
    <source>
        <dbReference type="Proteomes" id="UP001589692"/>
    </source>
</evidence>
<gene>
    <name evidence="3" type="ORF">ACFFP0_25355</name>
</gene>
<feature type="domain" description="Tape measure protein N-terminal" evidence="2">
    <location>
        <begin position="91"/>
        <end position="285"/>
    </location>
</feature>